<organism evidence="2 3">
    <name type="scientific">Austropuccinia psidii MF-1</name>
    <dbReference type="NCBI Taxonomy" id="1389203"/>
    <lineage>
        <taxon>Eukaryota</taxon>
        <taxon>Fungi</taxon>
        <taxon>Dikarya</taxon>
        <taxon>Basidiomycota</taxon>
        <taxon>Pucciniomycotina</taxon>
        <taxon>Pucciniomycetes</taxon>
        <taxon>Pucciniales</taxon>
        <taxon>Sphaerophragmiaceae</taxon>
        <taxon>Austropuccinia</taxon>
    </lineage>
</organism>
<feature type="compositionally biased region" description="Basic residues" evidence="1">
    <location>
        <begin position="49"/>
        <end position="58"/>
    </location>
</feature>
<keyword evidence="3" id="KW-1185">Reference proteome</keyword>
<evidence type="ECO:0000313" key="2">
    <source>
        <dbReference type="EMBL" id="MBW0513432.1"/>
    </source>
</evidence>
<feature type="region of interest" description="Disordered" evidence="1">
    <location>
        <begin position="1"/>
        <end position="94"/>
    </location>
</feature>
<feature type="compositionally biased region" description="Acidic residues" evidence="1">
    <location>
        <begin position="17"/>
        <end position="31"/>
    </location>
</feature>
<proteinExistence type="predicted"/>
<protein>
    <submittedName>
        <fullName evidence="2">Uncharacterized protein</fullName>
    </submittedName>
</protein>
<evidence type="ECO:0000256" key="1">
    <source>
        <dbReference type="SAM" id="MobiDB-lite"/>
    </source>
</evidence>
<comment type="caution">
    <text evidence="2">The sequence shown here is derived from an EMBL/GenBank/DDBJ whole genome shotgun (WGS) entry which is preliminary data.</text>
</comment>
<dbReference type="AlphaFoldDB" id="A0A9Q3HR83"/>
<gene>
    <name evidence="2" type="ORF">O181_053147</name>
</gene>
<dbReference type="EMBL" id="AVOT02023411">
    <property type="protein sequence ID" value="MBW0513432.1"/>
    <property type="molecule type" value="Genomic_DNA"/>
</dbReference>
<dbReference type="Proteomes" id="UP000765509">
    <property type="component" value="Unassembled WGS sequence"/>
</dbReference>
<sequence>MDQQSTSDLPPLPHEDTGEDQYDEESEEEDQNFQIESLMKKMQDIISTKSKKKGKRRGSTSYTLGGSPKAEPRPQTHQRRALLSTPTNPSPFQHEILRQERPVVKIKAKDYNPNFNGEEVEKIAHIKGAGEESLAIEMEYWTTDSKISDSIEAIPGYEEGNWNQLKKDLITKWGRVEPERRYRKDSRINLFSDT</sequence>
<evidence type="ECO:0000313" key="3">
    <source>
        <dbReference type="Proteomes" id="UP000765509"/>
    </source>
</evidence>
<accession>A0A9Q3HR83</accession>
<reference evidence="2" key="1">
    <citation type="submission" date="2021-03" db="EMBL/GenBank/DDBJ databases">
        <title>Draft genome sequence of rust myrtle Austropuccinia psidii MF-1, a brazilian biotype.</title>
        <authorList>
            <person name="Quecine M.C."/>
            <person name="Pachon D.M.R."/>
            <person name="Bonatelli M.L."/>
            <person name="Correr F.H."/>
            <person name="Franceschini L.M."/>
            <person name="Leite T.F."/>
            <person name="Margarido G.R.A."/>
            <person name="Almeida C.A."/>
            <person name="Ferrarezi J.A."/>
            <person name="Labate C.A."/>
        </authorList>
    </citation>
    <scope>NUCLEOTIDE SEQUENCE</scope>
    <source>
        <strain evidence="2">MF-1</strain>
    </source>
</reference>
<dbReference type="OrthoDB" id="2749819at2759"/>
<name>A0A9Q3HR83_9BASI</name>